<dbReference type="Gene3D" id="1.10.260.40">
    <property type="entry name" value="lambda repressor-like DNA-binding domains"/>
    <property type="match status" value="1"/>
</dbReference>
<dbReference type="InterPro" id="IPR046335">
    <property type="entry name" value="LacI/GalR-like_sensor"/>
</dbReference>
<dbReference type="Pfam" id="PF13377">
    <property type="entry name" value="Peripla_BP_3"/>
    <property type="match status" value="1"/>
</dbReference>
<dbReference type="AlphaFoldDB" id="A0A1I6I5Z3"/>
<dbReference type="EMBL" id="FOYR01000002">
    <property type="protein sequence ID" value="SFR62132.1"/>
    <property type="molecule type" value="Genomic_DNA"/>
</dbReference>
<evidence type="ECO:0000256" key="1">
    <source>
        <dbReference type="ARBA" id="ARBA00023015"/>
    </source>
</evidence>
<keyword evidence="1" id="KW-0805">Transcription regulation</keyword>
<keyword evidence="2 5" id="KW-0238">DNA-binding</keyword>
<dbReference type="Gene3D" id="3.40.50.2300">
    <property type="match status" value="2"/>
</dbReference>
<organism evidence="5 6">
    <name type="scientific">Microbacterium azadirachtae</name>
    <dbReference type="NCBI Taxonomy" id="582680"/>
    <lineage>
        <taxon>Bacteria</taxon>
        <taxon>Bacillati</taxon>
        <taxon>Actinomycetota</taxon>
        <taxon>Actinomycetes</taxon>
        <taxon>Micrococcales</taxon>
        <taxon>Microbacteriaceae</taxon>
        <taxon>Microbacterium</taxon>
    </lineage>
</organism>
<dbReference type="Proteomes" id="UP000198877">
    <property type="component" value="Unassembled WGS sequence"/>
</dbReference>
<dbReference type="Pfam" id="PF00356">
    <property type="entry name" value="LacI"/>
    <property type="match status" value="1"/>
</dbReference>
<evidence type="ECO:0000259" key="4">
    <source>
        <dbReference type="PROSITE" id="PS50932"/>
    </source>
</evidence>
<sequence length="348" mass="36961">MAGSTRATMRDVASLAGVSAKTVSNVVTGAVFVRDDTRERVEEAMRKLDFVPNLSARSLRNGRSGVIALALPYLATSFSAELLDHIVQAARSRGLAVQVEQTGSEPRRERELLSRARAHLIDGLILNPIRLEDSALTDADRQLPVVLIGEVEHQLADHVGIDSVAGAAELTRHVIARGARRIAVVGGDDQHAIATATSRLRLQGVRQALAEAGLPADPRLTANHADWTMSGGAAAMTELLARGVPFDAVLAFTDSLAAGALHVLHERGIRVPEDVLVTGFDDVELARFTDPALSTVQIDRAAFAAAAVDLLAERIADPTGTPRTITAPHRLIVRDSTAGAPRGWTPGR</sequence>
<name>A0A1I6I5Z3_9MICO</name>
<evidence type="ECO:0000313" key="6">
    <source>
        <dbReference type="Proteomes" id="UP000198877"/>
    </source>
</evidence>
<dbReference type="GO" id="GO:0003700">
    <property type="term" value="F:DNA-binding transcription factor activity"/>
    <property type="evidence" value="ECO:0007669"/>
    <property type="project" value="TreeGrafter"/>
</dbReference>
<accession>A0A1I6I5Z3</accession>
<keyword evidence="3" id="KW-0804">Transcription</keyword>
<evidence type="ECO:0000256" key="2">
    <source>
        <dbReference type="ARBA" id="ARBA00023125"/>
    </source>
</evidence>
<dbReference type="PANTHER" id="PTHR30146:SF109">
    <property type="entry name" value="HTH-TYPE TRANSCRIPTIONAL REGULATOR GALS"/>
    <property type="match status" value="1"/>
</dbReference>
<dbReference type="InterPro" id="IPR028082">
    <property type="entry name" value="Peripla_BP_I"/>
</dbReference>
<dbReference type="SUPFAM" id="SSF53822">
    <property type="entry name" value="Periplasmic binding protein-like I"/>
    <property type="match status" value="1"/>
</dbReference>
<dbReference type="SMART" id="SM00354">
    <property type="entry name" value="HTH_LACI"/>
    <property type="match status" value="1"/>
</dbReference>
<dbReference type="RefSeq" id="WP_091739476.1">
    <property type="nucleotide sequence ID" value="NZ_FOYR01000002.1"/>
</dbReference>
<protein>
    <submittedName>
        <fullName evidence="5">DNA-binding transcriptional regulator, LacI/PurR family</fullName>
    </submittedName>
</protein>
<dbReference type="SUPFAM" id="SSF47413">
    <property type="entry name" value="lambda repressor-like DNA-binding domains"/>
    <property type="match status" value="1"/>
</dbReference>
<dbReference type="CDD" id="cd06267">
    <property type="entry name" value="PBP1_LacI_sugar_binding-like"/>
    <property type="match status" value="1"/>
</dbReference>
<evidence type="ECO:0000313" key="5">
    <source>
        <dbReference type="EMBL" id="SFR62132.1"/>
    </source>
</evidence>
<dbReference type="InterPro" id="IPR010982">
    <property type="entry name" value="Lambda_DNA-bd_dom_sf"/>
</dbReference>
<dbReference type="PROSITE" id="PS50932">
    <property type="entry name" value="HTH_LACI_2"/>
    <property type="match status" value="1"/>
</dbReference>
<dbReference type="PANTHER" id="PTHR30146">
    <property type="entry name" value="LACI-RELATED TRANSCRIPTIONAL REPRESSOR"/>
    <property type="match status" value="1"/>
</dbReference>
<gene>
    <name evidence="5" type="ORF">SAMN04488591_2476</name>
</gene>
<dbReference type="PROSITE" id="PS00356">
    <property type="entry name" value="HTH_LACI_1"/>
    <property type="match status" value="1"/>
</dbReference>
<dbReference type="CDD" id="cd01392">
    <property type="entry name" value="HTH_LacI"/>
    <property type="match status" value="1"/>
</dbReference>
<dbReference type="InterPro" id="IPR000843">
    <property type="entry name" value="HTH_LacI"/>
</dbReference>
<reference evidence="6" key="1">
    <citation type="submission" date="2016-10" db="EMBL/GenBank/DDBJ databases">
        <authorList>
            <person name="Varghese N."/>
            <person name="Submissions S."/>
        </authorList>
    </citation>
    <scope>NUCLEOTIDE SEQUENCE [LARGE SCALE GENOMIC DNA]</scope>
    <source>
        <strain evidence="6">CL127</strain>
    </source>
</reference>
<evidence type="ECO:0000256" key="3">
    <source>
        <dbReference type="ARBA" id="ARBA00023163"/>
    </source>
</evidence>
<feature type="domain" description="HTH lacI-type" evidence="4">
    <location>
        <begin position="7"/>
        <end position="61"/>
    </location>
</feature>
<proteinExistence type="predicted"/>
<dbReference type="GO" id="GO:0000976">
    <property type="term" value="F:transcription cis-regulatory region binding"/>
    <property type="evidence" value="ECO:0007669"/>
    <property type="project" value="TreeGrafter"/>
</dbReference>